<name>A0A0U3E1Y3_9CREN</name>
<dbReference type="STRING" id="940295.EYM_06365"/>
<protein>
    <recommendedName>
        <fullName evidence="1">Metallo-beta-lactamase domain-containing protein</fullName>
    </recommendedName>
</protein>
<organism evidence="2 3">
    <name type="scientific">Ignicoccus islandicus DSM 13165</name>
    <dbReference type="NCBI Taxonomy" id="940295"/>
    <lineage>
        <taxon>Archaea</taxon>
        <taxon>Thermoproteota</taxon>
        <taxon>Thermoprotei</taxon>
        <taxon>Desulfurococcales</taxon>
        <taxon>Desulfurococcaceae</taxon>
        <taxon>Ignicoccus</taxon>
    </lineage>
</organism>
<gene>
    <name evidence="2" type="ORF">EYM_06365</name>
</gene>
<dbReference type="AlphaFoldDB" id="A0A0U3E1Y3"/>
<reference evidence="2 3" key="1">
    <citation type="submission" date="2013-11" db="EMBL/GenBank/DDBJ databases">
        <title>Comparative genomics of Ignicoccus.</title>
        <authorList>
            <person name="Podar M."/>
        </authorList>
    </citation>
    <scope>NUCLEOTIDE SEQUENCE [LARGE SCALE GENOMIC DNA]</scope>
    <source>
        <strain evidence="2 3">DSM 13165</strain>
    </source>
</reference>
<dbReference type="SMART" id="SM00849">
    <property type="entry name" value="Lactamase_B"/>
    <property type="match status" value="1"/>
</dbReference>
<dbReference type="GO" id="GO:0035312">
    <property type="term" value="F:5'-3' DNA exonuclease activity"/>
    <property type="evidence" value="ECO:0007669"/>
    <property type="project" value="TreeGrafter"/>
</dbReference>
<keyword evidence="3" id="KW-1185">Reference proteome</keyword>
<dbReference type="InterPro" id="IPR036866">
    <property type="entry name" value="RibonucZ/Hydroxyglut_hydro"/>
</dbReference>
<dbReference type="KEGG" id="iis:EYM_06365"/>
<dbReference type="Proteomes" id="UP000060778">
    <property type="component" value="Chromosome"/>
</dbReference>
<dbReference type="SUPFAM" id="SSF56281">
    <property type="entry name" value="Metallo-hydrolase/oxidoreductase"/>
    <property type="match status" value="1"/>
</dbReference>
<dbReference type="InterPro" id="IPR001279">
    <property type="entry name" value="Metallo-B-lactamas"/>
</dbReference>
<dbReference type="PANTHER" id="PTHR23240">
    <property type="entry name" value="DNA CROSS-LINK REPAIR PROTEIN PSO2/SNM1-RELATED"/>
    <property type="match status" value="1"/>
</dbReference>
<dbReference type="GO" id="GO:0003684">
    <property type="term" value="F:damaged DNA binding"/>
    <property type="evidence" value="ECO:0007669"/>
    <property type="project" value="TreeGrafter"/>
</dbReference>
<accession>A0A0U3E1Y3</accession>
<sequence length="325" mass="37072">MAIALGKYTSVDGFIPRRKYRVVTHAHSDHTVDLNKSIGTQGAIIATPETIDMLKVLYGKRIPLSKLRALRIGERFRVGEDETLTFVRAEHIPGSVQVLLENDKGFRALYTGDFKNPGSGTPIVEDLDVLIIDATYGHPKYVRPSQNEVLESLIELIEYALSLGRPVKIYAYHGKIQEVMQLLREYNVKEPFVAPNKIYKLSKALERHGYSFGDLVLKESDTYSELVKGGQFIEFDHYNKWHKCSNENWIHIRLDGWLVNSVRLKVSDNRWIVAFSDHADFNGTMYYVEESRPKLVIVDASRSNFATSFASKLRLRGFHAIPMPL</sequence>
<evidence type="ECO:0000313" key="3">
    <source>
        <dbReference type="Proteomes" id="UP000060778"/>
    </source>
</evidence>
<dbReference type="GO" id="GO:0006303">
    <property type="term" value="P:double-strand break repair via nonhomologous end joining"/>
    <property type="evidence" value="ECO:0007669"/>
    <property type="project" value="TreeGrafter"/>
</dbReference>
<evidence type="ECO:0000313" key="2">
    <source>
        <dbReference type="EMBL" id="ALU11931.1"/>
    </source>
</evidence>
<evidence type="ECO:0000259" key="1">
    <source>
        <dbReference type="SMART" id="SM00849"/>
    </source>
</evidence>
<feature type="domain" description="Metallo-beta-lactamase" evidence="1">
    <location>
        <begin position="2"/>
        <end position="173"/>
    </location>
</feature>
<dbReference type="EMBL" id="CP006867">
    <property type="protein sequence ID" value="ALU11931.1"/>
    <property type="molecule type" value="Genomic_DNA"/>
</dbReference>
<dbReference type="GO" id="GO:0036297">
    <property type="term" value="P:interstrand cross-link repair"/>
    <property type="evidence" value="ECO:0007669"/>
    <property type="project" value="TreeGrafter"/>
</dbReference>
<proteinExistence type="predicted"/>
<dbReference type="Gene3D" id="3.60.15.10">
    <property type="entry name" value="Ribonuclease Z/Hydroxyacylglutathione hydrolase-like"/>
    <property type="match status" value="1"/>
</dbReference>
<dbReference type="Pfam" id="PF12706">
    <property type="entry name" value="Lactamase_B_2"/>
    <property type="match status" value="1"/>
</dbReference>